<evidence type="ECO:0000313" key="2">
    <source>
        <dbReference type="Proteomes" id="UP000887013"/>
    </source>
</evidence>
<accession>A0A8X6Q5M1</accession>
<organism evidence="1 2">
    <name type="scientific">Nephila pilipes</name>
    <name type="common">Giant wood spider</name>
    <name type="synonym">Nephila maculata</name>
    <dbReference type="NCBI Taxonomy" id="299642"/>
    <lineage>
        <taxon>Eukaryota</taxon>
        <taxon>Metazoa</taxon>
        <taxon>Ecdysozoa</taxon>
        <taxon>Arthropoda</taxon>
        <taxon>Chelicerata</taxon>
        <taxon>Arachnida</taxon>
        <taxon>Araneae</taxon>
        <taxon>Araneomorphae</taxon>
        <taxon>Entelegynae</taxon>
        <taxon>Araneoidea</taxon>
        <taxon>Nephilidae</taxon>
        <taxon>Nephila</taxon>
    </lineage>
</organism>
<gene>
    <name evidence="1" type="ORF">NPIL_78611</name>
</gene>
<reference evidence="1" key="1">
    <citation type="submission" date="2020-08" db="EMBL/GenBank/DDBJ databases">
        <title>Multicomponent nature underlies the extraordinary mechanical properties of spider dragline silk.</title>
        <authorList>
            <person name="Kono N."/>
            <person name="Nakamura H."/>
            <person name="Mori M."/>
            <person name="Yoshida Y."/>
            <person name="Ohtoshi R."/>
            <person name="Malay A.D."/>
            <person name="Moran D.A.P."/>
            <person name="Tomita M."/>
            <person name="Numata K."/>
            <person name="Arakawa K."/>
        </authorList>
    </citation>
    <scope>NUCLEOTIDE SEQUENCE</scope>
</reference>
<dbReference type="EMBL" id="BMAW01027736">
    <property type="protein sequence ID" value="GFU03687.1"/>
    <property type="molecule type" value="Genomic_DNA"/>
</dbReference>
<evidence type="ECO:0000313" key="1">
    <source>
        <dbReference type="EMBL" id="GFU03687.1"/>
    </source>
</evidence>
<proteinExistence type="predicted"/>
<keyword evidence="2" id="KW-1185">Reference proteome</keyword>
<dbReference type="Proteomes" id="UP000887013">
    <property type="component" value="Unassembled WGS sequence"/>
</dbReference>
<protein>
    <submittedName>
        <fullName evidence="1">Uncharacterized protein</fullName>
    </submittedName>
</protein>
<dbReference type="AlphaFoldDB" id="A0A8X6Q5M1"/>
<sequence length="98" mass="11225">MKCASQNCNSVLRPALTRIGRMKLQRGTKKSREQNRYYRRWQIRCAAVSLAAVIYMPGADPFLPPARQTLPKEEEQLSFRSSSTPPYPVYGVVHSRLN</sequence>
<name>A0A8X6Q5M1_NEPPI</name>
<comment type="caution">
    <text evidence="1">The sequence shown here is derived from an EMBL/GenBank/DDBJ whole genome shotgun (WGS) entry which is preliminary data.</text>
</comment>